<protein>
    <submittedName>
        <fullName evidence="1">Class Ib ribonucleoside-diphosphate reductase assembly flavoprotein NrdI</fullName>
    </submittedName>
</protein>
<dbReference type="PANTHER" id="PTHR37297:SF1">
    <property type="entry name" value="PROTEIN NRDI"/>
    <property type="match status" value="1"/>
</dbReference>
<dbReference type="SUPFAM" id="SSF52218">
    <property type="entry name" value="Flavoproteins"/>
    <property type="match status" value="1"/>
</dbReference>
<evidence type="ECO:0000313" key="1">
    <source>
        <dbReference type="EMBL" id="RNM30580.1"/>
    </source>
</evidence>
<organism evidence="1 2">
    <name type="scientific">Absicoccus porci</name>
    <dbReference type="NCBI Taxonomy" id="2486576"/>
    <lineage>
        <taxon>Bacteria</taxon>
        <taxon>Bacillati</taxon>
        <taxon>Bacillota</taxon>
        <taxon>Erysipelotrichia</taxon>
        <taxon>Erysipelotrichales</taxon>
        <taxon>Erysipelotrichaceae</taxon>
        <taxon>Absicoccus</taxon>
    </lineage>
</organism>
<gene>
    <name evidence="1" type="primary">nrdI</name>
    <name evidence="1" type="ORF">EDX97_07300</name>
</gene>
<comment type="caution">
    <text evidence="1">The sequence shown here is derived from an EMBL/GenBank/DDBJ whole genome shotgun (WGS) entry which is preliminary data.</text>
</comment>
<dbReference type="EMBL" id="RJQC01000002">
    <property type="protein sequence ID" value="RNM30580.1"/>
    <property type="molecule type" value="Genomic_DNA"/>
</dbReference>
<dbReference type="InterPro" id="IPR029039">
    <property type="entry name" value="Flavoprotein-like_sf"/>
</dbReference>
<sequence>MKYIYASRTGNVESLIQKLGLDAQRIDTGSETCDDDYVLFTYTDGYGDIPMEVDSFLMANSNHLTGVVVSGSKDYGDAYCQAGDKIAEMYDVPVLYKVENDGTDEDVTAIKAALNL</sequence>
<dbReference type="GO" id="GO:0010181">
    <property type="term" value="F:FMN binding"/>
    <property type="evidence" value="ECO:0007669"/>
    <property type="project" value="InterPro"/>
</dbReference>
<dbReference type="PIRSF" id="PIRSF005087">
    <property type="entry name" value="NrdI"/>
    <property type="match status" value="1"/>
</dbReference>
<dbReference type="AlphaFoldDB" id="A0A3N0I275"/>
<dbReference type="OrthoDB" id="350535at2"/>
<dbReference type="Gene3D" id="3.40.50.360">
    <property type="match status" value="1"/>
</dbReference>
<dbReference type="Proteomes" id="UP000276568">
    <property type="component" value="Unassembled WGS sequence"/>
</dbReference>
<accession>A0A3N0I275</accession>
<reference evidence="1 2" key="1">
    <citation type="submission" date="2018-11" db="EMBL/GenBank/DDBJ databases">
        <title>Clostridium sp. nov., a member of the family Erysipelotrichaceae isolated from pig faeces.</title>
        <authorList>
            <person name="Chang Y.-H."/>
        </authorList>
    </citation>
    <scope>NUCLEOTIDE SEQUENCE [LARGE SCALE GENOMIC DNA]</scope>
    <source>
        <strain evidence="1 2">YH-panp20</strain>
    </source>
</reference>
<dbReference type="RefSeq" id="WP_128520489.1">
    <property type="nucleotide sequence ID" value="NZ_CAUWBR010000021.1"/>
</dbReference>
<dbReference type="PANTHER" id="PTHR37297">
    <property type="entry name" value="PROTEIN NRDI"/>
    <property type="match status" value="1"/>
</dbReference>
<name>A0A3N0I275_9FIRM</name>
<proteinExistence type="predicted"/>
<dbReference type="InterPro" id="IPR004465">
    <property type="entry name" value="RNR_NrdI"/>
</dbReference>
<dbReference type="NCBIfam" id="TIGR00333">
    <property type="entry name" value="nrdI"/>
    <property type="match status" value="1"/>
</dbReference>
<evidence type="ECO:0000313" key="2">
    <source>
        <dbReference type="Proteomes" id="UP000276568"/>
    </source>
</evidence>
<keyword evidence="2" id="KW-1185">Reference proteome</keyword>
<dbReference type="Pfam" id="PF07972">
    <property type="entry name" value="Flavodoxin_NdrI"/>
    <property type="match status" value="1"/>
</dbReference>